<dbReference type="WBParaSite" id="PTRK_0000365850.1">
    <property type="protein sequence ID" value="PTRK_0000365850.1"/>
    <property type="gene ID" value="PTRK_0000365850"/>
</dbReference>
<evidence type="ECO:0000313" key="3">
    <source>
        <dbReference type="Proteomes" id="UP000038045"/>
    </source>
</evidence>
<feature type="transmembrane region" description="Helical" evidence="1">
    <location>
        <begin position="131"/>
        <end position="160"/>
    </location>
</feature>
<organism evidence="3 4">
    <name type="scientific">Parastrongyloides trichosuri</name>
    <name type="common">Possum-specific nematode worm</name>
    <dbReference type="NCBI Taxonomy" id="131310"/>
    <lineage>
        <taxon>Eukaryota</taxon>
        <taxon>Metazoa</taxon>
        <taxon>Ecdysozoa</taxon>
        <taxon>Nematoda</taxon>
        <taxon>Chromadorea</taxon>
        <taxon>Rhabditida</taxon>
        <taxon>Tylenchina</taxon>
        <taxon>Panagrolaimomorpha</taxon>
        <taxon>Strongyloidoidea</taxon>
        <taxon>Strongyloididae</taxon>
        <taxon>Parastrongyloides</taxon>
    </lineage>
</organism>
<dbReference type="Pfam" id="PF10328">
    <property type="entry name" value="7TM_GPCR_Srx"/>
    <property type="match status" value="1"/>
</dbReference>
<reference evidence="4" key="1">
    <citation type="submission" date="2017-02" db="UniProtKB">
        <authorList>
            <consortium name="WormBaseParasite"/>
        </authorList>
    </citation>
    <scope>IDENTIFICATION</scope>
</reference>
<dbReference type="PANTHER" id="PTHR23017">
    <property type="entry name" value="SERPENTINE RECEPTOR, CLASS X"/>
    <property type="match status" value="1"/>
</dbReference>
<feature type="transmembrane region" description="Helical" evidence="1">
    <location>
        <begin position="228"/>
        <end position="251"/>
    </location>
</feature>
<evidence type="ECO:0000259" key="2">
    <source>
        <dbReference type="Pfam" id="PF10328"/>
    </source>
</evidence>
<feature type="transmembrane region" description="Helical" evidence="1">
    <location>
        <begin position="93"/>
        <end position="111"/>
    </location>
</feature>
<keyword evidence="3" id="KW-1185">Reference proteome</keyword>
<dbReference type="PANTHER" id="PTHR23017:SF3">
    <property type="entry name" value="G-PROTEIN COUPLED RECEPTORS FAMILY 1 PROFILE DOMAIN-CONTAINING PROTEIN"/>
    <property type="match status" value="1"/>
</dbReference>
<sequence>MLATNIESYIVVASLFVISFPLILIATCTFYAVSRNIKYNNSFGSILKFRIVGAIIFALCFLVWIIPITLVELDENHGLFIFVNQRIGQMLQFSWYVIIASNLFGAINRLFAVKFPLIYYKYFDTKARKLFIAGIFTFVICNDYLNLYYFISVACTFHYIPDLFIFTFVNTSCGTFMGFYIDLIVGTVNTAIIICIDFLTLLILIKQHNLKINSTIIRNQNKSMLKEYVLFFQCFIQSIISFFVVSLYYIISKLHLTRLEKFFSTTFPWILSFLVDLLITIIFYIILKNIKPSIVKNHGSNGGTNKSNAKNILNNKFAQG</sequence>
<evidence type="ECO:0000256" key="1">
    <source>
        <dbReference type="SAM" id="Phobius"/>
    </source>
</evidence>
<keyword evidence="1" id="KW-0812">Transmembrane</keyword>
<feature type="transmembrane region" description="Helical" evidence="1">
    <location>
        <begin position="6"/>
        <end position="33"/>
    </location>
</feature>
<proteinExistence type="predicted"/>
<name>A0A0N4Z8M4_PARTI</name>
<dbReference type="AlphaFoldDB" id="A0A0N4Z8M4"/>
<feature type="transmembrane region" description="Helical" evidence="1">
    <location>
        <begin position="266"/>
        <end position="287"/>
    </location>
</feature>
<dbReference type="Proteomes" id="UP000038045">
    <property type="component" value="Unplaced"/>
</dbReference>
<keyword evidence="1" id="KW-1133">Transmembrane helix</keyword>
<accession>A0A0N4Z8M4</accession>
<keyword evidence="1" id="KW-0472">Membrane</keyword>
<evidence type="ECO:0000313" key="4">
    <source>
        <dbReference type="WBParaSite" id="PTRK_0000365850.1"/>
    </source>
</evidence>
<feature type="domain" description="7TM GPCR serpentine receptor class x (Srx)" evidence="2">
    <location>
        <begin position="16"/>
        <end position="283"/>
    </location>
</feature>
<feature type="transmembrane region" description="Helical" evidence="1">
    <location>
        <begin position="54"/>
        <end position="73"/>
    </location>
</feature>
<feature type="transmembrane region" description="Helical" evidence="1">
    <location>
        <begin position="180"/>
        <end position="205"/>
    </location>
</feature>
<dbReference type="InterPro" id="IPR019430">
    <property type="entry name" value="7TM_GPCR_serpentine_rcpt_Srx"/>
</dbReference>
<protein>
    <submittedName>
        <fullName evidence="4">7TM_GPCR_Srx domain-containing protein</fullName>
    </submittedName>
</protein>